<evidence type="ECO:0000256" key="1">
    <source>
        <dbReference type="ARBA" id="ARBA00010397"/>
    </source>
</evidence>
<evidence type="ECO:0000259" key="7">
    <source>
        <dbReference type="SMART" id="SM00653"/>
    </source>
</evidence>
<dbReference type="InterPro" id="IPR002735">
    <property type="entry name" value="Transl_init_fac_IF2/IF5_dom"/>
</dbReference>
<gene>
    <name evidence="8" type="ORF">DGYR_LOCUS5744</name>
</gene>
<dbReference type="EMBL" id="CAJFCJ010000007">
    <property type="protein sequence ID" value="CAD5117189.1"/>
    <property type="molecule type" value="Genomic_DNA"/>
</dbReference>
<comment type="similarity">
    <text evidence="1">Belongs to the eIF-2-beta/eIF-5 family.</text>
</comment>
<dbReference type="GO" id="GO:0001731">
    <property type="term" value="P:formation of translation preinitiation complex"/>
    <property type="evidence" value="ECO:0007669"/>
    <property type="project" value="TreeGrafter"/>
</dbReference>
<organism evidence="8 9">
    <name type="scientific">Dimorphilus gyrociliatus</name>
    <dbReference type="NCBI Taxonomy" id="2664684"/>
    <lineage>
        <taxon>Eukaryota</taxon>
        <taxon>Metazoa</taxon>
        <taxon>Spiralia</taxon>
        <taxon>Lophotrochozoa</taxon>
        <taxon>Annelida</taxon>
        <taxon>Polychaeta</taxon>
        <taxon>Polychaeta incertae sedis</taxon>
        <taxon>Dinophilidae</taxon>
        <taxon>Dimorphilus</taxon>
    </lineage>
</organism>
<evidence type="ECO:0000313" key="8">
    <source>
        <dbReference type="EMBL" id="CAD5117189.1"/>
    </source>
</evidence>
<evidence type="ECO:0000256" key="6">
    <source>
        <dbReference type="SAM" id="MobiDB-lite"/>
    </source>
</evidence>
<evidence type="ECO:0000256" key="2">
    <source>
        <dbReference type="ARBA" id="ARBA00022540"/>
    </source>
</evidence>
<evidence type="ECO:0000256" key="4">
    <source>
        <dbReference type="ARBA" id="ARBA00040874"/>
    </source>
</evidence>
<dbReference type="SMART" id="SM00653">
    <property type="entry name" value="eIF2B_5"/>
    <property type="match status" value="1"/>
</dbReference>
<keyword evidence="9" id="KW-1185">Reference proteome</keyword>
<dbReference type="Pfam" id="PF01873">
    <property type="entry name" value="eIF-5_eIF-2B"/>
    <property type="match status" value="1"/>
</dbReference>
<proteinExistence type="inferred from homology"/>
<feature type="region of interest" description="Disordered" evidence="6">
    <location>
        <begin position="61"/>
        <end position="80"/>
    </location>
</feature>
<dbReference type="InterPro" id="IPR016189">
    <property type="entry name" value="Transl_init_fac_IF2/IF5_N"/>
</dbReference>
<name>A0A7I8VME6_9ANNE</name>
<sequence length="242" mass="28037">MLVKNIKKMDLNKTLSEEEGSICLDSPALERKKDKILEIANTDLMISEDSGNIPDIDEHFSRKKHKHRKKNRAMNPSSDLEDSDLYSYDELLSMLRKTESLRLIEKGQKEKTIVIPLPITARVSKVKSALINFVAICKALNREPKMFIKFIMVEFGTQASIDKNNWLILRGIYKEYHFTAVIKRFIRSYVKCVACRGFNTEIHRLKRELYVVCYYCEAKTNVEPIVDLYKALTGVPGEKRDN</sequence>
<dbReference type="PANTHER" id="PTHR23001:SF3">
    <property type="entry name" value="EUKARYOTIC TRANSLATION INITIATION FACTOR 2 SUBUNIT 2"/>
    <property type="match status" value="1"/>
</dbReference>
<dbReference type="AlphaFoldDB" id="A0A7I8VME6"/>
<protein>
    <recommendedName>
        <fullName evidence="4">Eukaryotic translation initiation factor 2 subunit 2</fullName>
    </recommendedName>
    <alternativeName>
        <fullName evidence="5">Eukaryotic translation initiation factor 2 subunit beta</fullName>
    </alternativeName>
</protein>
<dbReference type="SUPFAM" id="SSF100966">
    <property type="entry name" value="Translation initiation factor 2 beta, aIF2beta, N-terminal domain"/>
    <property type="match status" value="1"/>
</dbReference>
<dbReference type="Proteomes" id="UP000549394">
    <property type="component" value="Unassembled WGS sequence"/>
</dbReference>
<dbReference type="OrthoDB" id="10255414at2759"/>
<dbReference type="GO" id="GO:0003729">
    <property type="term" value="F:mRNA binding"/>
    <property type="evidence" value="ECO:0007669"/>
    <property type="project" value="TreeGrafter"/>
</dbReference>
<evidence type="ECO:0000256" key="5">
    <source>
        <dbReference type="ARBA" id="ARBA00042452"/>
    </source>
</evidence>
<dbReference type="SUPFAM" id="SSF75689">
    <property type="entry name" value="Zinc-binding domain of translation initiation factor 2 beta"/>
    <property type="match status" value="1"/>
</dbReference>
<dbReference type="GO" id="GO:0003743">
    <property type="term" value="F:translation initiation factor activity"/>
    <property type="evidence" value="ECO:0007669"/>
    <property type="project" value="UniProtKB-KW"/>
</dbReference>
<comment type="caution">
    <text evidence="8">The sequence shown here is derived from an EMBL/GenBank/DDBJ whole genome shotgun (WGS) entry which is preliminary data.</text>
</comment>
<evidence type="ECO:0000256" key="3">
    <source>
        <dbReference type="ARBA" id="ARBA00022917"/>
    </source>
</evidence>
<dbReference type="Gene3D" id="3.30.30.170">
    <property type="match status" value="1"/>
</dbReference>
<accession>A0A7I8VME6</accession>
<dbReference type="GO" id="GO:0005850">
    <property type="term" value="C:eukaryotic translation initiation factor 2 complex"/>
    <property type="evidence" value="ECO:0007669"/>
    <property type="project" value="TreeGrafter"/>
</dbReference>
<feature type="domain" description="Translation initiation factor IF2/IF5" evidence="7">
    <location>
        <begin position="110"/>
        <end position="219"/>
    </location>
</feature>
<dbReference type="InterPro" id="IPR016190">
    <property type="entry name" value="Transl_init_fac_IF2/IF5_Zn-bd"/>
</dbReference>
<dbReference type="PANTHER" id="PTHR23001">
    <property type="entry name" value="EUKARYOTIC TRANSLATION INITIATION FACTOR"/>
    <property type="match status" value="1"/>
</dbReference>
<feature type="compositionally biased region" description="Basic residues" evidence="6">
    <location>
        <begin position="61"/>
        <end position="72"/>
    </location>
</feature>
<keyword evidence="3" id="KW-0648">Protein biosynthesis</keyword>
<dbReference type="InterPro" id="IPR045196">
    <property type="entry name" value="IF2/IF5"/>
</dbReference>
<dbReference type="GO" id="GO:0031369">
    <property type="term" value="F:translation initiation factor binding"/>
    <property type="evidence" value="ECO:0007669"/>
    <property type="project" value="TreeGrafter"/>
</dbReference>
<reference evidence="8 9" key="1">
    <citation type="submission" date="2020-08" db="EMBL/GenBank/DDBJ databases">
        <authorList>
            <person name="Hejnol A."/>
        </authorList>
    </citation>
    <scope>NUCLEOTIDE SEQUENCE [LARGE SCALE GENOMIC DNA]</scope>
</reference>
<keyword evidence="2" id="KW-0396">Initiation factor</keyword>
<evidence type="ECO:0000313" key="9">
    <source>
        <dbReference type="Proteomes" id="UP000549394"/>
    </source>
</evidence>